<dbReference type="Gene3D" id="1.10.1760.20">
    <property type="match status" value="1"/>
</dbReference>
<sequence length="168" mass="18749">MNNVRKITILSVLIALNIILGKLSFGPEFAKVNLGFIALIISGFLYGSRATLVVAGLANVLTFTLLGNGTFSFWFLIPALLAGATYGLLDKPTWIRIILVNVVVMVGISFILNTWLIAAIYHLDYSALLSVRIIKMIVSLLFQIILSFILLRNRVFQQFKDKLTMNVW</sequence>
<name>A0A4R5NBQ2_9LACO</name>
<evidence type="ECO:0000256" key="1">
    <source>
        <dbReference type="SAM" id="Phobius"/>
    </source>
</evidence>
<feature type="transmembrane region" description="Helical" evidence="1">
    <location>
        <begin position="98"/>
        <end position="121"/>
    </location>
</feature>
<evidence type="ECO:0000313" key="2">
    <source>
        <dbReference type="EMBL" id="TDG70072.1"/>
    </source>
</evidence>
<organism evidence="2 3">
    <name type="scientific">Leuconostoc fallax</name>
    <dbReference type="NCBI Taxonomy" id="1251"/>
    <lineage>
        <taxon>Bacteria</taxon>
        <taxon>Bacillati</taxon>
        <taxon>Bacillota</taxon>
        <taxon>Bacilli</taxon>
        <taxon>Lactobacillales</taxon>
        <taxon>Lactobacillaceae</taxon>
        <taxon>Leuconostoc</taxon>
    </lineage>
</organism>
<dbReference type="InterPro" id="IPR024529">
    <property type="entry name" value="ECF_trnsprt_substrate-spec"/>
</dbReference>
<keyword evidence="3" id="KW-1185">Reference proteome</keyword>
<dbReference type="GO" id="GO:0022857">
    <property type="term" value="F:transmembrane transporter activity"/>
    <property type="evidence" value="ECO:0007669"/>
    <property type="project" value="InterPro"/>
</dbReference>
<dbReference type="Pfam" id="PF12822">
    <property type="entry name" value="ECF_trnsprt"/>
    <property type="match status" value="1"/>
</dbReference>
<keyword evidence="1" id="KW-1133">Transmembrane helix</keyword>
<evidence type="ECO:0008006" key="4">
    <source>
        <dbReference type="Google" id="ProtNLM"/>
    </source>
</evidence>
<comment type="caution">
    <text evidence="2">The sequence shown here is derived from an EMBL/GenBank/DDBJ whole genome shotgun (WGS) entry which is preliminary data.</text>
</comment>
<gene>
    <name evidence="2" type="ORF">C5L23_001596</name>
</gene>
<dbReference type="AlphaFoldDB" id="A0A4R5NBQ2"/>
<dbReference type="NCBIfam" id="TIGR04518">
    <property type="entry name" value="ECF_S_folT_fam"/>
    <property type="match status" value="1"/>
</dbReference>
<protein>
    <recommendedName>
        <fullName evidence="4">ECF transporter S component</fullName>
    </recommendedName>
</protein>
<accession>A0A4R5NBQ2</accession>
<reference evidence="2 3" key="1">
    <citation type="journal article" date="2019" name="Appl. Microbiol. Biotechnol.">
        <title>Uncovering carbohydrate metabolism through a genotype-phenotype association study of 56 lactic acid bacteria genomes.</title>
        <authorList>
            <person name="Buron-Moles G."/>
            <person name="Chailyan A."/>
            <person name="Dolejs I."/>
            <person name="Forster J."/>
            <person name="Miks M.H."/>
        </authorList>
    </citation>
    <scope>NUCLEOTIDE SEQUENCE [LARGE SCALE GENOMIC DNA]</scope>
    <source>
        <strain evidence="2 3">ATCC 700006</strain>
    </source>
</reference>
<feature type="transmembrane region" description="Helical" evidence="1">
    <location>
        <begin position="6"/>
        <end position="25"/>
    </location>
</feature>
<feature type="transmembrane region" description="Helical" evidence="1">
    <location>
        <begin position="71"/>
        <end position="89"/>
    </location>
</feature>
<feature type="transmembrane region" description="Helical" evidence="1">
    <location>
        <begin position="133"/>
        <end position="151"/>
    </location>
</feature>
<dbReference type="EMBL" id="PUFI01000002">
    <property type="protein sequence ID" value="TDG70072.1"/>
    <property type="molecule type" value="Genomic_DNA"/>
</dbReference>
<evidence type="ECO:0000313" key="3">
    <source>
        <dbReference type="Proteomes" id="UP000295681"/>
    </source>
</evidence>
<keyword evidence="1" id="KW-0812">Transmembrane</keyword>
<proteinExistence type="predicted"/>
<feature type="transmembrane region" description="Helical" evidence="1">
    <location>
        <begin position="37"/>
        <end position="65"/>
    </location>
</feature>
<dbReference type="InterPro" id="IPR030949">
    <property type="entry name" value="ECF_S_folate_fam"/>
</dbReference>
<dbReference type="Proteomes" id="UP000295681">
    <property type="component" value="Unassembled WGS sequence"/>
</dbReference>
<keyword evidence="1" id="KW-0472">Membrane</keyword>
<dbReference type="STRING" id="907931.GCA_000165675_01848"/>
<dbReference type="RefSeq" id="WP_010006817.1">
    <property type="nucleotide sequence ID" value="NZ_JAGYGP010000003.1"/>
</dbReference>